<evidence type="ECO:0000256" key="6">
    <source>
        <dbReference type="ARBA" id="ARBA00056429"/>
    </source>
</evidence>
<evidence type="ECO:0000313" key="10">
    <source>
        <dbReference type="EMBL" id="EOB11627.1"/>
    </source>
</evidence>
<dbReference type="VEuPathDB" id="MicrosporidiaDB:NBO_1002gi001"/>
<dbReference type="OMA" id="QFEQHVT"/>
<keyword evidence="5 8" id="KW-0653">Protein transport</keyword>
<gene>
    <name evidence="10" type="ORF">NBO_1002gi001</name>
</gene>
<organism evidence="10 11">
    <name type="scientific">Nosema bombycis (strain CQ1 / CVCC 102059)</name>
    <name type="common">Microsporidian parasite</name>
    <name type="synonym">Pebrine of silkworm</name>
    <dbReference type="NCBI Taxonomy" id="578461"/>
    <lineage>
        <taxon>Eukaryota</taxon>
        <taxon>Fungi</taxon>
        <taxon>Fungi incertae sedis</taxon>
        <taxon>Microsporidia</taxon>
        <taxon>Nosematidae</taxon>
        <taxon>Nosema</taxon>
    </lineage>
</organism>
<keyword evidence="8" id="KW-0378">Hydrolase</keyword>
<dbReference type="GO" id="GO:0005795">
    <property type="term" value="C:Golgi stack"/>
    <property type="evidence" value="ECO:0007669"/>
    <property type="project" value="TreeGrafter"/>
</dbReference>
<keyword evidence="8" id="KW-0963">Cytoplasm</keyword>
<dbReference type="Pfam" id="PF17862">
    <property type="entry name" value="AAA_lid_3"/>
    <property type="match status" value="1"/>
</dbReference>
<keyword evidence="8" id="KW-0931">ER-Golgi transport</keyword>
<feature type="domain" description="AAA+ ATPase" evidence="9">
    <location>
        <begin position="503"/>
        <end position="637"/>
    </location>
</feature>
<dbReference type="InterPro" id="IPR041569">
    <property type="entry name" value="AAA_lid_3"/>
</dbReference>
<evidence type="ECO:0000256" key="7">
    <source>
        <dbReference type="RuleBase" id="RU003651"/>
    </source>
</evidence>
<dbReference type="SUPFAM" id="SSF52540">
    <property type="entry name" value="P-loop containing nucleoside triphosphate hydrolases"/>
    <property type="match status" value="2"/>
</dbReference>
<dbReference type="GO" id="GO:0016887">
    <property type="term" value="F:ATP hydrolysis activity"/>
    <property type="evidence" value="ECO:0007669"/>
    <property type="project" value="InterPro"/>
</dbReference>
<dbReference type="Gene3D" id="1.10.8.60">
    <property type="match status" value="1"/>
</dbReference>
<accession>R0KNA0</accession>
<sequence length="677" mass="77405">MKCPVGKLQDPEKGRINVVYIPYSNLFIDYDYVLIDNMYIFKHCYHENKSILLSKIQRDFLNKSPVNDFCEIRPIKTVECDQIMLIRIEVELINMGAHEVDANEFTALFIETYRLFPFNKDQKLYFYIKNLGFILTVREILTNNDHNQGILLKNTEVYISTNSSRLILLNNNKDNLLMDPDFNFESLGIGGLKKEFAQMFRRAFVQRVFDKDVIKKLGIPHVKGIMLYGPPGTGKTLIAKRLGNLLNSRPPKIVNGPEILNKYIGQSEENIRNLFKDAEDEWRVKKEDSALHIIIFDEIDAICKKRGSTLNSGVGDQVVNQLLSKMDGVESLENVLIIGMTNRLDLIDDALLRPGRFEIHLEISLPDEEARVEIFKIHTKTMYEAGYIDQSVDLKNVAKLSKNYTGAEITAVVKSAVSYALERKVHNEKDDNNEKMNIVGESNIKVYMKDFVQGLEEVKPSFGVNELDFHNFQKTFYETANFTAAVEIGKSFLKKLKNTNLYNTSSLLFYGDPGVGKTTLAVKAALLSMFPFIKMISPRNIIGLSEYEKVNYIKNKFMDAYKSQESIIILDDIEGLIDFVNIGPRFSNSILQALKIFIKEEDKNKLFVFGTGSNVDVLRECGIYECFHGTFRVNKIDQDDFKKLCEQNSNFEEVTYTGDASIKNLLSQLSEPDISLK</sequence>
<evidence type="ECO:0000256" key="5">
    <source>
        <dbReference type="ARBA" id="ARBA00022927"/>
    </source>
</evidence>
<dbReference type="GO" id="GO:0006891">
    <property type="term" value="P:intra-Golgi vesicle-mediated transport"/>
    <property type="evidence" value="ECO:0007669"/>
    <property type="project" value="TreeGrafter"/>
</dbReference>
<reference evidence="10 11" key="1">
    <citation type="journal article" date="2013" name="BMC Genomics">
        <title>Comparative genomics of parasitic silkworm microsporidia reveal an association between genome expansion and host adaptation.</title>
        <authorList>
            <person name="Pan G."/>
            <person name="Xu J."/>
            <person name="Li T."/>
            <person name="Xia Q."/>
            <person name="Liu S.L."/>
            <person name="Zhang G."/>
            <person name="Li S."/>
            <person name="Li C."/>
            <person name="Liu H."/>
            <person name="Yang L."/>
            <person name="Liu T."/>
            <person name="Zhang X."/>
            <person name="Wu Z."/>
            <person name="Fan W."/>
            <person name="Dang X."/>
            <person name="Xiang H."/>
            <person name="Tao M."/>
            <person name="Li Y."/>
            <person name="Hu J."/>
            <person name="Li Z."/>
            <person name="Lin L."/>
            <person name="Luo J."/>
            <person name="Geng L."/>
            <person name="Wang L."/>
            <person name="Long M."/>
            <person name="Wan Y."/>
            <person name="He N."/>
            <person name="Zhang Z."/>
            <person name="Lu C."/>
            <person name="Keeling P.J."/>
            <person name="Wang J."/>
            <person name="Xiang Z."/>
            <person name="Zhou Z."/>
        </authorList>
    </citation>
    <scope>NUCLEOTIDE SEQUENCE [LARGE SCALE GENOMIC DNA]</scope>
    <source>
        <strain evidence="11">CQ1 / CVCC 102059</strain>
    </source>
</reference>
<keyword evidence="2 8" id="KW-0813">Transport</keyword>
<proteinExistence type="inferred from homology"/>
<dbReference type="PROSITE" id="PS00674">
    <property type="entry name" value="AAA"/>
    <property type="match status" value="1"/>
</dbReference>
<dbReference type="Gene3D" id="3.40.50.300">
    <property type="entry name" value="P-loop containing nucleotide triphosphate hydrolases"/>
    <property type="match status" value="2"/>
</dbReference>
<dbReference type="InterPro" id="IPR003593">
    <property type="entry name" value="AAA+_ATPase"/>
</dbReference>
<evidence type="ECO:0000256" key="3">
    <source>
        <dbReference type="ARBA" id="ARBA00022741"/>
    </source>
</evidence>
<dbReference type="InterPro" id="IPR039812">
    <property type="entry name" value="Vesicle-fus_ATPase"/>
</dbReference>
<comment type="similarity">
    <text evidence="1 7">Belongs to the AAA ATPase family.</text>
</comment>
<dbReference type="EMBL" id="KB909909">
    <property type="protein sequence ID" value="EOB11627.1"/>
    <property type="molecule type" value="Genomic_DNA"/>
</dbReference>
<evidence type="ECO:0000256" key="1">
    <source>
        <dbReference type="ARBA" id="ARBA00006914"/>
    </source>
</evidence>
<evidence type="ECO:0000256" key="8">
    <source>
        <dbReference type="RuleBase" id="RU367045"/>
    </source>
</evidence>
<protein>
    <recommendedName>
        <fullName evidence="8">Vesicular-fusion protein SEC18</fullName>
    </recommendedName>
</protein>
<dbReference type="PANTHER" id="PTHR23078">
    <property type="entry name" value="VESICULAR-FUSION PROTEIN NSF"/>
    <property type="match status" value="1"/>
</dbReference>
<dbReference type="SMART" id="SM00382">
    <property type="entry name" value="AAA"/>
    <property type="match status" value="2"/>
</dbReference>
<dbReference type="STRING" id="578461.R0KNA0"/>
<keyword evidence="3 7" id="KW-0547">Nucleotide-binding</keyword>
<dbReference type="InterPro" id="IPR027417">
    <property type="entry name" value="P-loop_NTPase"/>
</dbReference>
<comment type="function">
    <text evidence="6 8">Required for vesicle-mediated transport. Catalyzes the fusion of transport vesicles within the Golgi cisternae. Is also required for transport from the endoplasmic reticulum to the Golgi stack. Seems to function as a fusion protein required for the delivery of cargo proteins to all compartments of the Golgi stack independent of vesicle origin.</text>
</comment>
<dbReference type="OrthoDB" id="9982946at2759"/>
<dbReference type="HOGENOM" id="CLU_008037_2_0_1"/>
<dbReference type="Pfam" id="PF00004">
    <property type="entry name" value="AAA"/>
    <property type="match status" value="2"/>
</dbReference>
<dbReference type="GO" id="GO:0005524">
    <property type="term" value="F:ATP binding"/>
    <property type="evidence" value="ECO:0007669"/>
    <property type="project" value="UniProtKB-UniRule"/>
</dbReference>
<name>R0KNA0_NOSB1</name>
<dbReference type="AlphaFoldDB" id="R0KNA0"/>
<dbReference type="InterPro" id="IPR003959">
    <property type="entry name" value="ATPase_AAA_core"/>
</dbReference>
<dbReference type="GO" id="GO:0035494">
    <property type="term" value="P:SNARE complex disassembly"/>
    <property type="evidence" value="ECO:0007669"/>
    <property type="project" value="InterPro"/>
</dbReference>
<keyword evidence="4 7" id="KW-0067">ATP-binding</keyword>
<evidence type="ECO:0000256" key="4">
    <source>
        <dbReference type="ARBA" id="ARBA00022840"/>
    </source>
</evidence>
<dbReference type="Proteomes" id="UP000016927">
    <property type="component" value="Unassembled WGS sequence"/>
</dbReference>
<dbReference type="InterPro" id="IPR003960">
    <property type="entry name" value="ATPase_AAA_CS"/>
</dbReference>
<comment type="subcellular location">
    <subcellularLocation>
        <location evidence="8">Cytoplasm</location>
    </subcellularLocation>
</comment>
<dbReference type="SUPFAM" id="SSF54585">
    <property type="entry name" value="Cdc48 domain 2-like"/>
    <property type="match status" value="1"/>
</dbReference>
<feature type="domain" description="AAA+ ATPase" evidence="9">
    <location>
        <begin position="221"/>
        <end position="367"/>
    </location>
</feature>
<dbReference type="FunFam" id="1.10.8.60:FF:000127">
    <property type="entry name" value="Vesicular-fusion protein SEC18"/>
    <property type="match status" value="1"/>
</dbReference>
<dbReference type="FunFam" id="3.40.50.300:FF:000166">
    <property type="entry name" value="vesicle-fusing ATPase isoform X1"/>
    <property type="match status" value="1"/>
</dbReference>
<evidence type="ECO:0000313" key="11">
    <source>
        <dbReference type="Proteomes" id="UP000016927"/>
    </source>
</evidence>
<dbReference type="InterPro" id="IPR029067">
    <property type="entry name" value="CDC48_domain_2-like_sf"/>
</dbReference>
<dbReference type="CDD" id="cd00009">
    <property type="entry name" value="AAA"/>
    <property type="match status" value="1"/>
</dbReference>
<evidence type="ECO:0000259" key="9">
    <source>
        <dbReference type="SMART" id="SM00382"/>
    </source>
</evidence>
<dbReference type="PANTHER" id="PTHR23078:SF3">
    <property type="entry name" value="VESICLE-FUSING ATPASE"/>
    <property type="match status" value="1"/>
</dbReference>
<keyword evidence="11" id="KW-1185">Reference proteome</keyword>
<dbReference type="FunFam" id="3.40.50.300:FF:000154">
    <property type="entry name" value="Vesicle-fusing ATPase 1"/>
    <property type="match status" value="1"/>
</dbReference>
<evidence type="ECO:0000256" key="2">
    <source>
        <dbReference type="ARBA" id="ARBA00022448"/>
    </source>
</evidence>
<dbReference type="GO" id="GO:0043001">
    <property type="term" value="P:Golgi to plasma membrane protein transport"/>
    <property type="evidence" value="ECO:0007669"/>
    <property type="project" value="TreeGrafter"/>
</dbReference>